<evidence type="ECO:0000313" key="6">
    <source>
        <dbReference type="Proteomes" id="UP000249590"/>
    </source>
</evidence>
<dbReference type="GO" id="GO:0005737">
    <property type="term" value="C:cytoplasm"/>
    <property type="evidence" value="ECO:0007669"/>
    <property type="project" value="TreeGrafter"/>
</dbReference>
<dbReference type="PANTHER" id="PTHR11808">
    <property type="entry name" value="TRANS-SULFURATION ENZYME FAMILY MEMBER"/>
    <property type="match status" value="1"/>
</dbReference>
<dbReference type="GO" id="GO:0030170">
    <property type="term" value="F:pyridoxal phosphate binding"/>
    <property type="evidence" value="ECO:0007669"/>
    <property type="project" value="InterPro"/>
</dbReference>
<proteinExistence type="inferred from homology"/>
<dbReference type="InterPro" id="IPR015424">
    <property type="entry name" value="PyrdxlP-dep_Trfase"/>
</dbReference>
<dbReference type="InterPro" id="IPR000277">
    <property type="entry name" value="Cys/Met-Metab_PyrdxlP-dep_enz"/>
</dbReference>
<keyword evidence="2 3" id="KW-0663">Pyridoxal phosphate</keyword>
<gene>
    <name evidence="5" type="ORF">DLJ53_22950</name>
</gene>
<dbReference type="PIRSF" id="PIRSF001434">
    <property type="entry name" value="CGS"/>
    <property type="match status" value="1"/>
</dbReference>
<dbReference type="GO" id="GO:0019346">
    <property type="term" value="P:transsulfuration"/>
    <property type="evidence" value="ECO:0007669"/>
    <property type="project" value="InterPro"/>
</dbReference>
<comment type="caution">
    <text evidence="5">The sequence shown here is derived from an EMBL/GenBank/DDBJ whole genome shotgun (WGS) entry which is preliminary data.</text>
</comment>
<dbReference type="Gene3D" id="3.90.1150.10">
    <property type="entry name" value="Aspartate Aminotransferase, domain 1"/>
    <property type="match status" value="1"/>
</dbReference>
<evidence type="ECO:0000256" key="3">
    <source>
        <dbReference type="PIRSR" id="PIRSR001434-2"/>
    </source>
</evidence>
<dbReference type="Gene3D" id="3.40.640.10">
    <property type="entry name" value="Type I PLP-dependent aspartate aminotransferase-like (Major domain)"/>
    <property type="match status" value="1"/>
</dbReference>
<reference evidence="5 6" key="1">
    <citation type="submission" date="2018-05" db="EMBL/GenBank/DDBJ databases">
        <title>Acuticoccus sediminis sp. nov., isolated from deep-sea sediment of Indian Ocean.</title>
        <authorList>
            <person name="Liu X."/>
            <person name="Lai Q."/>
            <person name="Du Y."/>
            <person name="Sun F."/>
            <person name="Zhang X."/>
            <person name="Wang S."/>
            <person name="Shao Z."/>
        </authorList>
    </citation>
    <scope>NUCLEOTIDE SEQUENCE [LARGE SCALE GENOMIC DNA]</scope>
    <source>
        <strain evidence="5 6">PTG4-2</strain>
    </source>
</reference>
<evidence type="ECO:0000313" key="5">
    <source>
        <dbReference type="EMBL" id="RAH99389.1"/>
    </source>
</evidence>
<dbReference type="GO" id="GO:0016846">
    <property type="term" value="F:carbon-sulfur lyase activity"/>
    <property type="evidence" value="ECO:0007669"/>
    <property type="project" value="TreeGrafter"/>
</dbReference>
<evidence type="ECO:0000256" key="2">
    <source>
        <dbReference type="ARBA" id="ARBA00022898"/>
    </source>
</evidence>
<dbReference type="AlphaFoldDB" id="A0A8B2NT00"/>
<evidence type="ECO:0000256" key="1">
    <source>
        <dbReference type="ARBA" id="ARBA00001933"/>
    </source>
</evidence>
<dbReference type="OrthoDB" id="9805807at2"/>
<dbReference type="SUPFAM" id="SSF53383">
    <property type="entry name" value="PLP-dependent transferases"/>
    <property type="match status" value="1"/>
</dbReference>
<feature type="modified residue" description="N6-(pyridoxal phosphate)lysine" evidence="3">
    <location>
        <position position="197"/>
    </location>
</feature>
<dbReference type="Proteomes" id="UP000249590">
    <property type="component" value="Unassembled WGS sequence"/>
</dbReference>
<dbReference type="Pfam" id="PF01053">
    <property type="entry name" value="Cys_Met_Meta_PP"/>
    <property type="match status" value="1"/>
</dbReference>
<name>A0A8B2NT00_9HYPH</name>
<dbReference type="RefSeq" id="WP_111349559.1">
    <property type="nucleotide sequence ID" value="NZ_QHHQ01000005.1"/>
</dbReference>
<evidence type="ECO:0000256" key="4">
    <source>
        <dbReference type="RuleBase" id="RU362118"/>
    </source>
</evidence>
<dbReference type="InterPro" id="IPR015422">
    <property type="entry name" value="PyrdxlP-dep_Trfase_small"/>
</dbReference>
<dbReference type="PANTHER" id="PTHR11808:SF35">
    <property type="entry name" value="CYSTATHIONINE GAMMA-SYNTHASE (AFU_ORTHOLOGUE AFUA_7G01590)"/>
    <property type="match status" value="1"/>
</dbReference>
<dbReference type="EMBL" id="QHHQ01000005">
    <property type="protein sequence ID" value="RAH99389.1"/>
    <property type="molecule type" value="Genomic_DNA"/>
</dbReference>
<comment type="cofactor">
    <cofactor evidence="1 4">
        <name>pyridoxal 5'-phosphate</name>
        <dbReference type="ChEBI" id="CHEBI:597326"/>
    </cofactor>
</comment>
<protein>
    <submittedName>
        <fullName evidence="5">Cystathionine gamma-synthase</fullName>
    </submittedName>
</protein>
<keyword evidence="6" id="KW-1185">Reference proteome</keyword>
<dbReference type="InterPro" id="IPR015421">
    <property type="entry name" value="PyrdxlP-dep_Trfase_major"/>
</dbReference>
<accession>A0A8B2NT00</accession>
<sequence>MSYDRATIAAQANGQIDTATGGIVGAWQPSTTFVRDTDYATPPSGDVYRRPHAPTTREAEAVIAALEGGVEAALFSSGLAAAAALMRAAGGPRVAVQRGSYYGTQVLAERLAEGTEPITFDGASLDSLRETVARHKPALVLIETPSNPFLDVIDIASAAKIAHEAGASLAVDSTTATPILTRPIEHGADIVMHSATKGLNGHSDVLAGALVVGGGDRTLFDAALDIRSKEGCVLSPFDAWLLTRGMRTVHLRVTAASHAALHIANWLASHPKVTTVRYPGLPGHPGHAVAAAQMTGGFGALLSFDVAGGAEAALALAARLKLVKRATSLGGVETLIEHRHSIEPPSTHMPPGLLRLSVGIEAVGDIVADLDQALDAVP</sequence>
<comment type="similarity">
    <text evidence="4">Belongs to the trans-sulfuration enzymes family.</text>
</comment>
<organism evidence="5 6">
    <name type="scientific">Acuticoccus sediminis</name>
    <dbReference type="NCBI Taxonomy" id="2184697"/>
    <lineage>
        <taxon>Bacteria</taxon>
        <taxon>Pseudomonadati</taxon>
        <taxon>Pseudomonadota</taxon>
        <taxon>Alphaproteobacteria</taxon>
        <taxon>Hyphomicrobiales</taxon>
        <taxon>Amorphaceae</taxon>
        <taxon>Acuticoccus</taxon>
    </lineage>
</organism>